<evidence type="ECO:0000256" key="1">
    <source>
        <dbReference type="SAM" id="Phobius"/>
    </source>
</evidence>
<keyword evidence="1" id="KW-0472">Membrane</keyword>
<keyword evidence="2" id="KW-1185">Reference proteome</keyword>
<sequence length="224" mass="24138">MTGTEIVHDDQKLRGLTDGLYKDHPQSGFSRAEVSRVMPAGRLNRRSLMRDADAGQKLKTEFSDKDGLVKKANYDTLNKLKSNLNCSSTQNIHEIPNLSAQPTLVNPVSLMPPPQSLAALILQSAIAPISVTGSQAKIALQTQPSLSLHAISSSQQTSVQPVPSDSDSPQAAGIIHILMIILIFVMVMMGLRVWIVTNHYLSSPPVAGVRLTKATHTTLQTANG</sequence>
<name>A0A915JJI6_ROMCU</name>
<proteinExistence type="predicted"/>
<evidence type="ECO:0000313" key="2">
    <source>
        <dbReference type="Proteomes" id="UP000887565"/>
    </source>
</evidence>
<organism evidence="2 3">
    <name type="scientific">Romanomermis culicivorax</name>
    <name type="common">Nematode worm</name>
    <dbReference type="NCBI Taxonomy" id="13658"/>
    <lineage>
        <taxon>Eukaryota</taxon>
        <taxon>Metazoa</taxon>
        <taxon>Ecdysozoa</taxon>
        <taxon>Nematoda</taxon>
        <taxon>Enoplea</taxon>
        <taxon>Dorylaimia</taxon>
        <taxon>Mermithida</taxon>
        <taxon>Mermithoidea</taxon>
        <taxon>Mermithidae</taxon>
        <taxon>Romanomermis</taxon>
    </lineage>
</organism>
<feature type="transmembrane region" description="Helical" evidence="1">
    <location>
        <begin position="173"/>
        <end position="195"/>
    </location>
</feature>
<dbReference type="WBParaSite" id="nRc.2.0.1.t26242-RA">
    <property type="protein sequence ID" value="nRc.2.0.1.t26242-RA"/>
    <property type="gene ID" value="nRc.2.0.1.g26242"/>
</dbReference>
<keyword evidence="1" id="KW-0812">Transmembrane</keyword>
<keyword evidence="1" id="KW-1133">Transmembrane helix</keyword>
<protein>
    <submittedName>
        <fullName evidence="3">Uncharacterized protein</fullName>
    </submittedName>
</protein>
<dbReference type="Proteomes" id="UP000887565">
    <property type="component" value="Unplaced"/>
</dbReference>
<evidence type="ECO:0000313" key="3">
    <source>
        <dbReference type="WBParaSite" id="nRc.2.0.1.t26242-RA"/>
    </source>
</evidence>
<reference evidence="3" key="1">
    <citation type="submission" date="2022-11" db="UniProtKB">
        <authorList>
            <consortium name="WormBaseParasite"/>
        </authorList>
    </citation>
    <scope>IDENTIFICATION</scope>
</reference>
<dbReference type="AlphaFoldDB" id="A0A915JJI6"/>
<accession>A0A915JJI6</accession>